<dbReference type="AlphaFoldDB" id="A0A553JTN1"/>
<proteinExistence type="predicted"/>
<accession>A0A553JTN1</accession>
<comment type="caution">
    <text evidence="1">The sequence shown here is derived from an EMBL/GenBank/DDBJ whole genome shotgun (WGS) entry which is preliminary data.</text>
</comment>
<name>A0A553JTN1_SHEHA</name>
<reference evidence="2" key="1">
    <citation type="submission" date="2019-07" db="EMBL/GenBank/DDBJ databases">
        <title>Shewanella sp. YLB-08 draft genomic sequence.</title>
        <authorList>
            <person name="Yu L."/>
        </authorList>
    </citation>
    <scope>NUCLEOTIDE SEQUENCE [LARGE SCALE GENOMIC DNA]</scope>
    <source>
        <strain evidence="2">JCM 20706</strain>
    </source>
</reference>
<gene>
    <name evidence="1" type="ORF">FN961_02190</name>
</gene>
<dbReference type="Proteomes" id="UP000318126">
    <property type="component" value="Unassembled WGS sequence"/>
</dbReference>
<sequence>MSEVCYGYEKSNREEQSSFKLKNYIMKIKFGSSILALPAVFALTSPVQAEEVHNVELGLKMVSNWGTVAPKSKVHILNDVWVALGRPSTVDFYVQDAPGILYHYSAAVVVSSNGQYRLSEKMGGDRTPPIGFNLHKVCIDYPAAYGENKEVCSSGASIYDGSSSGDYNWETHTVKLNKCRGLQEFDWSGSYNTGAVVKYSGSAFKAVTAADNQHLYNKDYWEELGFCD</sequence>
<protein>
    <submittedName>
        <fullName evidence="1">Uncharacterized protein</fullName>
    </submittedName>
</protein>
<dbReference type="RefSeq" id="WP_143562912.1">
    <property type="nucleotide sequence ID" value="NZ_BMPL01000002.1"/>
</dbReference>
<evidence type="ECO:0000313" key="2">
    <source>
        <dbReference type="Proteomes" id="UP000318126"/>
    </source>
</evidence>
<keyword evidence="2" id="KW-1185">Reference proteome</keyword>
<evidence type="ECO:0000313" key="1">
    <source>
        <dbReference type="EMBL" id="TRY15815.1"/>
    </source>
</evidence>
<organism evidence="1 2">
    <name type="scientific">Shewanella hanedai</name>
    <name type="common">Alteromonas hanedai</name>
    <dbReference type="NCBI Taxonomy" id="25"/>
    <lineage>
        <taxon>Bacteria</taxon>
        <taxon>Pseudomonadati</taxon>
        <taxon>Pseudomonadota</taxon>
        <taxon>Gammaproteobacteria</taxon>
        <taxon>Alteromonadales</taxon>
        <taxon>Shewanellaceae</taxon>
        <taxon>Shewanella</taxon>
    </lineage>
</organism>
<dbReference type="EMBL" id="VKGK01000002">
    <property type="protein sequence ID" value="TRY15815.1"/>
    <property type="molecule type" value="Genomic_DNA"/>
</dbReference>